<sequence length="61" mass="6950">MTIFNLYIFDKFGTLLHYAEWNRTKKSGITREEENAIHKAAQAGIGIAKPIENMILPKSTK</sequence>
<dbReference type="GO" id="GO:0016192">
    <property type="term" value="P:vesicle-mediated transport"/>
    <property type="evidence" value="ECO:0007669"/>
    <property type="project" value="UniProtKB-KW"/>
</dbReference>
<evidence type="ECO:0000256" key="1">
    <source>
        <dbReference type="ARBA" id="ARBA00022448"/>
    </source>
</evidence>
<evidence type="ECO:0000313" key="3">
    <source>
        <dbReference type="EMBL" id="EDX14985.1"/>
    </source>
</evidence>
<proteinExistence type="predicted"/>
<organism evidence="3 4">
    <name type="scientific">Drosophila simulans</name>
    <name type="common">Fruit fly</name>
    <dbReference type="NCBI Taxonomy" id="7240"/>
    <lineage>
        <taxon>Eukaryota</taxon>
        <taxon>Metazoa</taxon>
        <taxon>Ecdysozoa</taxon>
        <taxon>Arthropoda</taxon>
        <taxon>Hexapoda</taxon>
        <taxon>Insecta</taxon>
        <taxon>Pterygota</taxon>
        <taxon>Neoptera</taxon>
        <taxon>Endopterygota</taxon>
        <taxon>Diptera</taxon>
        <taxon>Brachycera</taxon>
        <taxon>Muscomorpha</taxon>
        <taxon>Ephydroidea</taxon>
        <taxon>Drosophilidae</taxon>
        <taxon>Drosophila</taxon>
        <taxon>Sophophora</taxon>
    </lineage>
</organism>
<accession>B4R1J7</accession>
<evidence type="ECO:0000313" key="4">
    <source>
        <dbReference type="Proteomes" id="UP000000304"/>
    </source>
</evidence>
<protein>
    <submittedName>
        <fullName evidence="3">Andropin</fullName>
    </submittedName>
</protein>
<dbReference type="HOGENOM" id="CLU_2925095_0_0_1"/>
<dbReference type="Pfam" id="PF04099">
    <property type="entry name" value="Sybindin"/>
    <property type="match status" value="1"/>
</dbReference>
<keyword evidence="1" id="KW-0813">Transport</keyword>
<dbReference type="GO" id="GO:0030008">
    <property type="term" value="C:TRAPP complex"/>
    <property type="evidence" value="ECO:0007669"/>
    <property type="project" value="InterPro"/>
</dbReference>
<dbReference type="Proteomes" id="UP000000304">
    <property type="component" value="Chromosome 3R"/>
</dbReference>
<keyword evidence="4" id="KW-1185">Reference proteome</keyword>
<keyword evidence="2" id="KW-0931">ER-Golgi transport</keyword>
<dbReference type="Gene3D" id="3.30.450.70">
    <property type="match status" value="1"/>
</dbReference>
<dbReference type="PhylomeDB" id="B4R1J7"/>
<reference evidence="3 4" key="1">
    <citation type="journal article" date="2007" name="Nature">
        <title>Evolution of genes and genomes on the Drosophila phylogeny.</title>
        <authorList>
            <consortium name="Drosophila 12 Genomes Consortium"/>
            <person name="Clark A.G."/>
            <person name="Eisen M.B."/>
            <person name="Smith D.R."/>
            <person name="Bergman C.M."/>
            <person name="Oliver B."/>
            <person name="Markow T.A."/>
            <person name="Kaufman T.C."/>
            <person name="Kellis M."/>
            <person name="Gelbart W."/>
            <person name="Iyer V.N."/>
            <person name="Pollard D.A."/>
            <person name="Sackton T.B."/>
            <person name="Larracuente A.M."/>
            <person name="Singh N.D."/>
            <person name="Abad J.P."/>
            <person name="Abt D.N."/>
            <person name="Adryan B."/>
            <person name="Aguade M."/>
            <person name="Akashi H."/>
            <person name="Anderson W.W."/>
            <person name="Aquadro C.F."/>
            <person name="Ardell D.H."/>
            <person name="Arguello R."/>
            <person name="Artieri C.G."/>
            <person name="Barbash D.A."/>
            <person name="Barker D."/>
            <person name="Barsanti P."/>
            <person name="Batterham P."/>
            <person name="Batzoglou S."/>
            <person name="Begun D."/>
            <person name="Bhutkar A."/>
            <person name="Blanco E."/>
            <person name="Bosak S.A."/>
            <person name="Bradley R.K."/>
            <person name="Brand A.D."/>
            <person name="Brent M.R."/>
            <person name="Brooks A.N."/>
            <person name="Brown R.H."/>
            <person name="Butlin R.K."/>
            <person name="Caggese C."/>
            <person name="Calvi B.R."/>
            <person name="Bernardo de Carvalho A."/>
            <person name="Caspi A."/>
            <person name="Castrezana S."/>
            <person name="Celniker S.E."/>
            <person name="Chang J.L."/>
            <person name="Chapple C."/>
            <person name="Chatterji S."/>
            <person name="Chinwalla A."/>
            <person name="Civetta A."/>
            <person name="Clifton S.W."/>
            <person name="Comeron J.M."/>
            <person name="Costello J.C."/>
            <person name="Coyne J.A."/>
            <person name="Daub J."/>
            <person name="David R.G."/>
            <person name="Delcher A.L."/>
            <person name="Delehaunty K."/>
            <person name="Do C.B."/>
            <person name="Ebling H."/>
            <person name="Edwards K."/>
            <person name="Eickbush T."/>
            <person name="Evans J.D."/>
            <person name="Filipski A."/>
            <person name="Findeiss S."/>
            <person name="Freyhult E."/>
            <person name="Fulton L."/>
            <person name="Fulton R."/>
            <person name="Garcia A.C."/>
            <person name="Gardiner A."/>
            <person name="Garfield D.A."/>
            <person name="Garvin B.E."/>
            <person name="Gibson G."/>
            <person name="Gilbert D."/>
            <person name="Gnerre S."/>
            <person name="Godfrey J."/>
            <person name="Good R."/>
            <person name="Gotea V."/>
            <person name="Gravely B."/>
            <person name="Greenberg A.J."/>
            <person name="Griffiths-Jones S."/>
            <person name="Gross S."/>
            <person name="Guigo R."/>
            <person name="Gustafson E.A."/>
            <person name="Haerty W."/>
            <person name="Hahn M.W."/>
            <person name="Halligan D.L."/>
            <person name="Halpern A.L."/>
            <person name="Halter G.M."/>
            <person name="Han M.V."/>
            <person name="Heger A."/>
            <person name="Hillier L."/>
            <person name="Hinrichs A.S."/>
            <person name="Holmes I."/>
            <person name="Hoskins R.A."/>
            <person name="Hubisz M.J."/>
            <person name="Hultmark D."/>
            <person name="Huntley M.A."/>
            <person name="Jaffe D.B."/>
            <person name="Jagadeeshan S."/>
            <person name="Jeck W.R."/>
            <person name="Johnson J."/>
            <person name="Jones C.D."/>
            <person name="Jordan W.C."/>
            <person name="Karpen G.H."/>
            <person name="Kataoka E."/>
            <person name="Keightley P.D."/>
            <person name="Kheradpour P."/>
            <person name="Kirkness E.F."/>
            <person name="Koerich L.B."/>
            <person name="Kristiansen K."/>
            <person name="Kudrna D."/>
            <person name="Kulathinal R.J."/>
            <person name="Kumar S."/>
            <person name="Kwok R."/>
            <person name="Lander E."/>
            <person name="Langley C.H."/>
            <person name="Lapoint R."/>
            <person name="Lazzaro B.P."/>
            <person name="Lee S.J."/>
            <person name="Levesque L."/>
            <person name="Li R."/>
            <person name="Lin C.F."/>
            <person name="Lin M.F."/>
            <person name="Lindblad-Toh K."/>
            <person name="Llopart A."/>
            <person name="Long M."/>
            <person name="Low L."/>
            <person name="Lozovsky E."/>
            <person name="Lu J."/>
            <person name="Luo M."/>
            <person name="Machado C.A."/>
            <person name="Makalowski W."/>
            <person name="Marzo M."/>
            <person name="Matsuda M."/>
            <person name="Matzkin L."/>
            <person name="McAllister B."/>
            <person name="McBride C.S."/>
            <person name="McKernan B."/>
            <person name="McKernan K."/>
            <person name="Mendez-Lago M."/>
            <person name="Minx P."/>
            <person name="Mollenhauer M.U."/>
            <person name="Montooth K."/>
            <person name="Mount S.M."/>
            <person name="Mu X."/>
            <person name="Myers E."/>
            <person name="Negre B."/>
            <person name="Newfeld S."/>
            <person name="Nielsen R."/>
            <person name="Noor M.A."/>
            <person name="O'Grady P."/>
            <person name="Pachter L."/>
            <person name="Papaceit M."/>
            <person name="Parisi M.J."/>
            <person name="Parisi M."/>
            <person name="Parts L."/>
            <person name="Pedersen J.S."/>
            <person name="Pesole G."/>
            <person name="Phillippy A.M."/>
            <person name="Ponting C.P."/>
            <person name="Pop M."/>
            <person name="Porcelli D."/>
            <person name="Powell J.R."/>
            <person name="Prohaska S."/>
            <person name="Pruitt K."/>
            <person name="Puig M."/>
            <person name="Quesneville H."/>
            <person name="Ram K.R."/>
            <person name="Rand D."/>
            <person name="Rasmussen M.D."/>
            <person name="Reed L.K."/>
            <person name="Reenan R."/>
            <person name="Reily A."/>
            <person name="Remington K.A."/>
            <person name="Rieger T.T."/>
            <person name="Ritchie M.G."/>
            <person name="Robin C."/>
            <person name="Rogers Y.H."/>
            <person name="Rohde C."/>
            <person name="Rozas J."/>
            <person name="Rubenfield M.J."/>
            <person name="Ruiz A."/>
            <person name="Russo S."/>
            <person name="Salzberg S.L."/>
            <person name="Sanchez-Gracia A."/>
            <person name="Saranga D.J."/>
            <person name="Sato H."/>
            <person name="Schaeffer S.W."/>
            <person name="Schatz M.C."/>
            <person name="Schlenke T."/>
            <person name="Schwartz R."/>
            <person name="Segarra C."/>
            <person name="Singh R.S."/>
            <person name="Sirot L."/>
            <person name="Sirota M."/>
            <person name="Sisneros N.B."/>
            <person name="Smith C.D."/>
            <person name="Smith T.F."/>
            <person name="Spieth J."/>
            <person name="Stage D.E."/>
            <person name="Stark A."/>
            <person name="Stephan W."/>
            <person name="Strausberg R.L."/>
            <person name="Strempel S."/>
            <person name="Sturgill D."/>
            <person name="Sutton G."/>
            <person name="Sutton G.G."/>
            <person name="Tao W."/>
            <person name="Teichmann S."/>
            <person name="Tobari Y.N."/>
            <person name="Tomimura Y."/>
            <person name="Tsolas J.M."/>
            <person name="Valente V.L."/>
            <person name="Venter E."/>
            <person name="Venter J.C."/>
            <person name="Vicario S."/>
            <person name="Vieira F.G."/>
            <person name="Vilella A.J."/>
            <person name="Villasante A."/>
            <person name="Walenz B."/>
            <person name="Wang J."/>
            <person name="Wasserman M."/>
            <person name="Watts T."/>
            <person name="Wilson D."/>
            <person name="Wilson R.K."/>
            <person name="Wing R.A."/>
            <person name="Wolfner M.F."/>
            <person name="Wong A."/>
            <person name="Wong G.K."/>
            <person name="Wu C.I."/>
            <person name="Wu G."/>
            <person name="Yamamoto D."/>
            <person name="Yang H.P."/>
            <person name="Yang S.P."/>
            <person name="Yorke J.A."/>
            <person name="Yoshida K."/>
            <person name="Zdobnov E."/>
            <person name="Zhang P."/>
            <person name="Zhang Y."/>
            <person name="Zimin A.V."/>
            <person name="Baldwin J."/>
            <person name="Abdouelleil A."/>
            <person name="Abdulkadir J."/>
            <person name="Abebe A."/>
            <person name="Abera B."/>
            <person name="Abreu J."/>
            <person name="Acer S.C."/>
            <person name="Aftuck L."/>
            <person name="Alexander A."/>
            <person name="An P."/>
            <person name="Anderson E."/>
            <person name="Anderson S."/>
            <person name="Arachi H."/>
            <person name="Azer M."/>
            <person name="Bachantsang P."/>
            <person name="Barry A."/>
            <person name="Bayul T."/>
            <person name="Berlin A."/>
            <person name="Bessette D."/>
            <person name="Bloom T."/>
            <person name="Blye J."/>
            <person name="Boguslavskiy L."/>
            <person name="Bonnet C."/>
            <person name="Boukhgalter B."/>
            <person name="Bourzgui I."/>
            <person name="Brown A."/>
            <person name="Cahill P."/>
            <person name="Channer S."/>
            <person name="Cheshatsang Y."/>
            <person name="Chuda L."/>
            <person name="Citroen M."/>
            <person name="Collymore A."/>
            <person name="Cooke P."/>
            <person name="Costello M."/>
            <person name="D'Aco K."/>
            <person name="Daza R."/>
            <person name="De Haan G."/>
            <person name="DeGray S."/>
            <person name="DeMaso C."/>
            <person name="Dhargay N."/>
            <person name="Dooley K."/>
            <person name="Dooley E."/>
            <person name="Doricent M."/>
            <person name="Dorje P."/>
            <person name="Dorjee K."/>
            <person name="Dupes A."/>
            <person name="Elong R."/>
            <person name="Falk J."/>
            <person name="Farina A."/>
            <person name="Faro S."/>
            <person name="Ferguson D."/>
            <person name="Fisher S."/>
            <person name="Foley C.D."/>
            <person name="Franke A."/>
            <person name="Friedrich D."/>
            <person name="Gadbois L."/>
            <person name="Gearin G."/>
            <person name="Gearin C.R."/>
            <person name="Giannoukos G."/>
            <person name="Goode T."/>
            <person name="Graham J."/>
            <person name="Grandbois E."/>
            <person name="Grewal S."/>
            <person name="Gyaltsen K."/>
            <person name="Hafez N."/>
            <person name="Hagos B."/>
            <person name="Hall J."/>
            <person name="Henson C."/>
            <person name="Hollinger A."/>
            <person name="Honan T."/>
            <person name="Huard M.D."/>
            <person name="Hughes L."/>
            <person name="Hurhula B."/>
            <person name="Husby M.E."/>
            <person name="Kamat A."/>
            <person name="Kanga B."/>
            <person name="Kashin S."/>
            <person name="Khazanovich D."/>
            <person name="Kisner P."/>
            <person name="Lance K."/>
            <person name="Lara M."/>
            <person name="Lee W."/>
            <person name="Lennon N."/>
            <person name="Letendre F."/>
            <person name="LeVine R."/>
            <person name="Lipovsky A."/>
            <person name="Liu X."/>
            <person name="Liu J."/>
            <person name="Liu S."/>
            <person name="Lokyitsang T."/>
            <person name="Lokyitsang Y."/>
            <person name="Lubonja R."/>
            <person name="Lui A."/>
            <person name="MacDonald P."/>
            <person name="Magnisalis V."/>
            <person name="Maru K."/>
            <person name="Matthews C."/>
            <person name="McCusker W."/>
            <person name="McDonough S."/>
            <person name="Mehta T."/>
            <person name="Meldrim J."/>
            <person name="Meneus L."/>
            <person name="Mihai O."/>
            <person name="Mihalev A."/>
            <person name="Mihova T."/>
            <person name="Mittelman R."/>
            <person name="Mlenga V."/>
            <person name="Montmayeur A."/>
            <person name="Mulrain L."/>
            <person name="Navidi A."/>
            <person name="Naylor J."/>
            <person name="Negash T."/>
            <person name="Nguyen T."/>
            <person name="Nguyen N."/>
            <person name="Nicol R."/>
            <person name="Norbu C."/>
            <person name="Norbu N."/>
            <person name="Novod N."/>
            <person name="O'Neill B."/>
            <person name="Osman S."/>
            <person name="Markiewicz E."/>
            <person name="Oyono O.L."/>
            <person name="Patti C."/>
            <person name="Phunkhang P."/>
            <person name="Pierre F."/>
            <person name="Priest M."/>
            <person name="Raghuraman S."/>
            <person name="Rege F."/>
            <person name="Reyes R."/>
            <person name="Rise C."/>
            <person name="Rogov P."/>
            <person name="Ross K."/>
            <person name="Ryan E."/>
            <person name="Settipalli S."/>
            <person name="Shea T."/>
            <person name="Sherpa N."/>
            <person name="Shi L."/>
            <person name="Shih D."/>
            <person name="Sparrow T."/>
            <person name="Spaulding J."/>
            <person name="Stalker J."/>
            <person name="Stange-Thomann N."/>
            <person name="Stavropoulos S."/>
            <person name="Stone C."/>
            <person name="Strader C."/>
            <person name="Tesfaye S."/>
            <person name="Thomson T."/>
            <person name="Thoulutsang Y."/>
            <person name="Thoulutsang D."/>
            <person name="Topham K."/>
            <person name="Topping I."/>
            <person name="Tsamla T."/>
            <person name="Vassiliev H."/>
            <person name="Vo A."/>
            <person name="Wangchuk T."/>
            <person name="Wangdi T."/>
            <person name="Weiand M."/>
            <person name="Wilkinson J."/>
            <person name="Wilson A."/>
            <person name="Yadav S."/>
            <person name="Young G."/>
            <person name="Yu Q."/>
            <person name="Zembek L."/>
            <person name="Zhong D."/>
            <person name="Zimmer A."/>
            <person name="Zwirko Z."/>
            <person name="Jaffe D.B."/>
            <person name="Alvarez P."/>
            <person name="Brockman W."/>
            <person name="Butler J."/>
            <person name="Chin C."/>
            <person name="Gnerre S."/>
            <person name="Grabherr M."/>
            <person name="Kleber M."/>
            <person name="Mauceli E."/>
            <person name="MacCallum I."/>
        </authorList>
    </citation>
    <scope>NUCLEOTIDE SEQUENCE [LARGE SCALE GENOMIC DNA]</scope>
    <source>
        <strain evidence="4">white501</strain>
    </source>
</reference>
<name>B4R1J7_DROSI</name>
<dbReference type="InterPro" id="IPR007233">
    <property type="entry name" value="TRAPPC"/>
</dbReference>
<gene>
    <name evidence="3" type="primary">Dsim\Anp</name>
    <name evidence="3" type="ORF">Dsim_GD21507</name>
</gene>
<evidence type="ECO:0000256" key="2">
    <source>
        <dbReference type="ARBA" id="ARBA00022892"/>
    </source>
</evidence>
<dbReference type="STRING" id="7240.B4R1J7"/>
<dbReference type="EMBL" id="CM000364">
    <property type="protein sequence ID" value="EDX14985.1"/>
    <property type="molecule type" value="Genomic_DNA"/>
</dbReference>
<dbReference type="AlphaFoldDB" id="B4R1J7"/>